<dbReference type="Gene3D" id="1.10.600.10">
    <property type="entry name" value="Farnesyl Diphosphate Synthase"/>
    <property type="match status" value="1"/>
</dbReference>
<evidence type="ECO:0000313" key="3">
    <source>
        <dbReference type="Proteomes" id="UP000029120"/>
    </source>
</evidence>
<dbReference type="InterPro" id="IPR008949">
    <property type="entry name" value="Isoprenoid_synthase_dom_sf"/>
</dbReference>
<organism evidence="2 3">
    <name type="scientific">Arabis alpina</name>
    <name type="common">Alpine rock-cress</name>
    <dbReference type="NCBI Taxonomy" id="50452"/>
    <lineage>
        <taxon>Eukaryota</taxon>
        <taxon>Viridiplantae</taxon>
        <taxon>Streptophyta</taxon>
        <taxon>Embryophyta</taxon>
        <taxon>Tracheophyta</taxon>
        <taxon>Spermatophyta</taxon>
        <taxon>Magnoliopsida</taxon>
        <taxon>eudicotyledons</taxon>
        <taxon>Gunneridae</taxon>
        <taxon>Pentapetalae</taxon>
        <taxon>rosids</taxon>
        <taxon>malvids</taxon>
        <taxon>Brassicales</taxon>
        <taxon>Brassicaceae</taxon>
        <taxon>Arabideae</taxon>
        <taxon>Arabis</taxon>
    </lineage>
</organism>
<dbReference type="Gene3D" id="1.50.10.130">
    <property type="entry name" value="Terpene synthase, N-terminal domain"/>
    <property type="match status" value="1"/>
</dbReference>
<protein>
    <recommendedName>
        <fullName evidence="1">Terpene synthase N-terminal domain-containing protein</fullName>
    </recommendedName>
</protein>
<dbReference type="OMA" id="RAWIHED"/>
<dbReference type="PANTHER" id="PTHR31225">
    <property type="entry name" value="OS04G0344100 PROTEIN-RELATED"/>
    <property type="match status" value="1"/>
</dbReference>
<accession>A0A087G3D6</accession>
<dbReference type="Pfam" id="PF01397">
    <property type="entry name" value="Terpene_synth"/>
    <property type="match status" value="1"/>
</dbReference>
<proteinExistence type="predicted"/>
<name>A0A087G3D6_ARAAL</name>
<dbReference type="PANTHER" id="PTHR31225:SF164">
    <property type="entry name" value="TRICYCLENE SYNTHASE, CHLOROPLASTIC"/>
    <property type="match status" value="1"/>
</dbReference>
<dbReference type="Gramene" id="KFK24388">
    <property type="protein sequence ID" value="KFK24388"/>
    <property type="gene ID" value="AALP_AAs42086U000100"/>
</dbReference>
<dbReference type="InterPro" id="IPR036965">
    <property type="entry name" value="Terpene_synth_N_sf"/>
</dbReference>
<reference evidence="3" key="1">
    <citation type="journal article" date="2015" name="Nat. Plants">
        <title>Genome expansion of Arabis alpina linked with retrotransposition and reduced symmetric DNA methylation.</title>
        <authorList>
            <person name="Willing E.M."/>
            <person name="Rawat V."/>
            <person name="Mandakova T."/>
            <person name="Maumus F."/>
            <person name="James G.V."/>
            <person name="Nordstroem K.J."/>
            <person name="Becker C."/>
            <person name="Warthmann N."/>
            <person name="Chica C."/>
            <person name="Szarzynska B."/>
            <person name="Zytnicki M."/>
            <person name="Albani M.C."/>
            <person name="Kiefer C."/>
            <person name="Bergonzi S."/>
            <person name="Castaings L."/>
            <person name="Mateos J.L."/>
            <person name="Berns M.C."/>
            <person name="Bujdoso N."/>
            <person name="Piofczyk T."/>
            <person name="de Lorenzo L."/>
            <person name="Barrero-Sicilia C."/>
            <person name="Mateos I."/>
            <person name="Piednoel M."/>
            <person name="Hagmann J."/>
            <person name="Chen-Min-Tao R."/>
            <person name="Iglesias-Fernandez R."/>
            <person name="Schuster S.C."/>
            <person name="Alonso-Blanco C."/>
            <person name="Roudier F."/>
            <person name="Carbonero P."/>
            <person name="Paz-Ares J."/>
            <person name="Davis S.J."/>
            <person name="Pecinka A."/>
            <person name="Quesneville H."/>
            <person name="Colot V."/>
            <person name="Lysak M.A."/>
            <person name="Weigel D."/>
            <person name="Coupland G."/>
            <person name="Schneeberger K."/>
        </authorList>
    </citation>
    <scope>NUCLEOTIDE SEQUENCE [LARGE SCALE GENOMIC DNA]</scope>
    <source>
        <strain evidence="3">cv. Pajares</strain>
    </source>
</reference>
<sequence length="193" mass="22587">MATLAQMGSPLLYSNVLVKTIRRPQSFIWTTVAKTTPGEESLVVPRRSANYQPSLWDHHHLLSVENKYVCIQKDKSVRERDLLKEKVRKMLDDEKNTYLDRLELIDDLEKLGVSYHFEMEIGNILAVSYQKDRRNVRECDMEKDLHATALEFRLFRQHGFNVSEDVFDVFMEDCGEFVRDDMNVGPEFLQLGN</sequence>
<dbReference type="InterPro" id="IPR001906">
    <property type="entry name" value="Terpene_synth_N"/>
</dbReference>
<dbReference type="Proteomes" id="UP000029120">
    <property type="component" value="Unassembled WGS sequence"/>
</dbReference>
<dbReference type="GO" id="GO:0010333">
    <property type="term" value="F:terpene synthase activity"/>
    <property type="evidence" value="ECO:0007669"/>
    <property type="project" value="InterPro"/>
</dbReference>
<evidence type="ECO:0000259" key="1">
    <source>
        <dbReference type="Pfam" id="PF01397"/>
    </source>
</evidence>
<gene>
    <name evidence="2" type="ORF">AALP_AAs42086U000100</name>
</gene>
<dbReference type="AlphaFoldDB" id="A0A087G3D6"/>
<dbReference type="EMBL" id="KL969158">
    <property type="protein sequence ID" value="KFK24388.1"/>
    <property type="molecule type" value="Genomic_DNA"/>
</dbReference>
<dbReference type="OrthoDB" id="1877784at2759"/>
<feature type="domain" description="Terpene synthase N-terminal" evidence="1">
    <location>
        <begin position="55"/>
        <end position="181"/>
    </location>
</feature>
<evidence type="ECO:0000313" key="2">
    <source>
        <dbReference type="EMBL" id="KFK24388.1"/>
    </source>
</evidence>
<dbReference type="GO" id="GO:0016114">
    <property type="term" value="P:terpenoid biosynthetic process"/>
    <property type="evidence" value="ECO:0007669"/>
    <property type="project" value="InterPro"/>
</dbReference>
<dbReference type="InterPro" id="IPR050148">
    <property type="entry name" value="Terpene_synthase-like"/>
</dbReference>
<keyword evidence="3" id="KW-1185">Reference proteome</keyword>
<dbReference type="InterPro" id="IPR008930">
    <property type="entry name" value="Terpenoid_cyclase/PrenylTrfase"/>
</dbReference>
<dbReference type="SUPFAM" id="SSF48239">
    <property type="entry name" value="Terpenoid cyclases/Protein prenyltransferases"/>
    <property type="match status" value="1"/>
</dbReference>